<keyword evidence="2" id="KW-1185">Reference proteome</keyword>
<reference evidence="1 2" key="1">
    <citation type="journal article" date="2015" name="Int. J. Syst. Evol. Microbiol.">
        <title>Carboxylicivirga linearis sp. nov., isolated from a sea cucumber culture pond.</title>
        <authorList>
            <person name="Wang F.Q."/>
            <person name="Zhou Y.X."/>
            <person name="Lin X.Z."/>
            <person name="Chen G.J."/>
            <person name="Du Z.J."/>
        </authorList>
    </citation>
    <scope>NUCLEOTIDE SEQUENCE [LARGE SCALE GENOMIC DNA]</scope>
    <source>
        <strain evidence="1 2">FB218</strain>
    </source>
</reference>
<name>A0ABS5JW54_9BACT</name>
<accession>A0ABS5JW54</accession>
<proteinExistence type="predicted"/>
<gene>
    <name evidence="1" type="ORF">KEM10_12660</name>
</gene>
<evidence type="ECO:0000313" key="2">
    <source>
        <dbReference type="Proteomes" id="UP000708576"/>
    </source>
</evidence>
<dbReference type="EMBL" id="JAGUCO010000008">
    <property type="protein sequence ID" value="MBS2099135.1"/>
    <property type="molecule type" value="Genomic_DNA"/>
</dbReference>
<dbReference type="RefSeq" id="WP_212216378.1">
    <property type="nucleotide sequence ID" value="NZ_JAGUCO010000008.1"/>
</dbReference>
<evidence type="ECO:0000313" key="1">
    <source>
        <dbReference type="EMBL" id="MBS2099135.1"/>
    </source>
</evidence>
<organism evidence="1 2">
    <name type="scientific">Carboxylicivirga linearis</name>
    <dbReference type="NCBI Taxonomy" id="1628157"/>
    <lineage>
        <taxon>Bacteria</taxon>
        <taxon>Pseudomonadati</taxon>
        <taxon>Bacteroidota</taxon>
        <taxon>Bacteroidia</taxon>
        <taxon>Marinilabiliales</taxon>
        <taxon>Marinilabiliaceae</taxon>
        <taxon>Carboxylicivirga</taxon>
    </lineage>
</organism>
<protein>
    <submittedName>
        <fullName evidence="1">Uncharacterized protein</fullName>
    </submittedName>
</protein>
<comment type="caution">
    <text evidence="1">The sequence shown here is derived from an EMBL/GenBank/DDBJ whole genome shotgun (WGS) entry which is preliminary data.</text>
</comment>
<sequence length="235" mass="27224">MDIKMSLKQIVEDLAKEFGENKYIQGLIQLVSVGGIPFGPAISASVVTAYNNYLSQKMRIFFKELNSGDIILNEDVIYNNDFLHAYFSTLNYVVNTRTDKRIIHFAKLLKSLYSHDLSIENHEEYSKILDEITDREFAMLVIKKEFEHSYGIMDNDKNEAQMTQSYWDVYVKSLFHHIDIHPDDVDSLHSRVQRTGCYLKFNGFFEDSPNQHGNTTAIFKEICNIVEEESVLVNT</sequence>
<dbReference type="Proteomes" id="UP000708576">
    <property type="component" value="Unassembled WGS sequence"/>
</dbReference>